<keyword evidence="3" id="KW-1185">Reference proteome</keyword>
<comment type="caution">
    <text evidence="2">The sequence shown here is derived from an EMBL/GenBank/DDBJ whole genome shotgun (WGS) entry which is preliminary data.</text>
</comment>
<feature type="compositionally biased region" description="Polar residues" evidence="1">
    <location>
        <begin position="460"/>
        <end position="470"/>
    </location>
</feature>
<organism evidence="2 3">
    <name type="scientific">Oculimacula yallundae</name>
    <dbReference type="NCBI Taxonomy" id="86028"/>
    <lineage>
        <taxon>Eukaryota</taxon>
        <taxon>Fungi</taxon>
        <taxon>Dikarya</taxon>
        <taxon>Ascomycota</taxon>
        <taxon>Pezizomycotina</taxon>
        <taxon>Leotiomycetes</taxon>
        <taxon>Helotiales</taxon>
        <taxon>Ploettnerulaceae</taxon>
        <taxon>Oculimacula</taxon>
    </lineage>
</organism>
<feature type="compositionally biased region" description="Polar residues" evidence="1">
    <location>
        <begin position="435"/>
        <end position="445"/>
    </location>
</feature>
<protein>
    <recommendedName>
        <fullName evidence="4">S-adenosylmethionine-dependent methyltransferase-like protein</fullName>
    </recommendedName>
</protein>
<feature type="region of interest" description="Disordered" evidence="1">
    <location>
        <begin position="1"/>
        <end position="20"/>
    </location>
</feature>
<feature type="compositionally biased region" description="Basic and acidic residues" evidence="1">
    <location>
        <begin position="146"/>
        <end position="165"/>
    </location>
</feature>
<evidence type="ECO:0000313" key="3">
    <source>
        <dbReference type="Proteomes" id="UP001595075"/>
    </source>
</evidence>
<name>A0ABR4CXX7_9HELO</name>
<reference evidence="2 3" key="1">
    <citation type="journal article" date="2024" name="Commun. Biol.">
        <title>Comparative genomic analysis of thermophilic fungi reveals convergent evolutionary adaptations and gene losses.</title>
        <authorList>
            <person name="Steindorff A.S."/>
            <person name="Aguilar-Pontes M.V."/>
            <person name="Robinson A.J."/>
            <person name="Andreopoulos B."/>
            <person name="LaButti K."/>
            <person name="Kuo A."/>
            <person name="Mondo S."/>
            <person name="Riley R."/>
            <person name="Otillar R."/>
            <person name="Haridas S."/>
            <person name="Lipzen A."/>
            <person name="Grimwood J."/>
            <person name="Schmutz J."/>
            <person name="Clum A."/>
            <person name="Reid I.D."/>
            <person name="Moisan M.C."/>
            <person name="Butler G."/>
            <person name="Nguyen T.T.M."/>
            <person name="Dewar K."/>
            <person name="Conant G."/>
            <person name="Drula E."/>
            <person name="Henrissat B."/>
            <person name="Hansel C."/>
            <person name="Singer S."/>
            <person name="Hutchinson M.I."/>
            <person name="de Vries R.P."/>
            <person name="Natvig D.O."/>
            <person name="Powell A.J."/>
            <person name="Tsang A."/>
            <person name="Grigoriev I.V."/>
        </authorList>
    </citation>
    <scope>NUCLEOTIDE SEQUENCE [LARGE SCALE GENOMIC DNA]</scope>
    <source>
        <strain evidence="2 3">CBS 494.80</strain>
    </source>
</reference>
<feature type="compositionally biased region" description="Basic and acidic residues" evidence="1">
    <location>
        <begin position="802"/>
        <end position="814"/>
    </location>
</feature>
<evidence type="ECO:0008006" key="4">
    <source>
        <dbReference type="Google" id="ProtNLM"/>
    </source>
</evidence>
<dbReference type="Proteomes" id="UP001595075">
    <property type="component" value="Unassembled WGS sequence"/>
</dbReference>
<feature type="compositionally biased region" description="Polar residues" evidence="1">
    <location>
        <begin position="60"/>
        <end position="69"/>
    </location>
</feature>
<dbReference type="EMBL" id="JAZHXI010000002">
    <property type="protein sequence ID" value="KAL2074754.1"/>
    <property type="molecule type" value="Genomic_DNA"/>
</dbReference>
<accession>A0ABR4CXX7</accession>
<feature type="compositionally biased region" description="Polar residues" evidence="1">
    <location>
        <begin position="197"/>
        <end position="223"/>
    </location>
</feature>
<evidence type="ECO:0000256" key="1">
    <source>
        <dbReference type="SAM" id="MobiDB-lite"/>
    </source>
</evidence>
<feature type="compositionally biased region" description="Low complexity" evidence="1">
    <location>
        <begin position="25"/>
        <end position="54"/>
    </location>
</feature>
<feature type="compositionally biased region" description="Polar residues" evidence="1">
    <location>
        <begin position="353"/>
        <end position="380"/>
    </location>
</feature>
<proteinExistence type="predicted"/>
<feature type="region of interest" description="Disordered" evidence="1">
    <location>
        <begin position="25"/>
        <end position="482"/>
    </location>
</feature>
<sequence>MPLFSKHGNRSKPSLNDPAFQVQVQGQAQGIQELAGSGSGSASSIPNPNSNFSNDESAQRHQPTHFNQQSREEAYVAQSIAPDIDPRSLQRAGDVPSRSQSTRHHHSAYPHQPPSGSSSSTDDLALNSRRQQRQEGTSLPPVPAVEQKKSKSLFDRMRSSKHSDSKTPPAPQQASYNNTAGLARRLSKRQEVPPVIRTSTQGNSLDKQKLDWQSAQDSRSHLPSPQEGREDDGGLDPYLIRDSDQGGPHSATREEGYHQPIRPVQGDSEAQGYSPVNEQHAQFETHQHHLRNQHQHTEGSQNHYQPNQTHPPKLNISPTSLITGEQSRHQNPETISQLSYELPDQREEPRPVSVQSNGHSPTTYQGQRQEYPSRTSSTPQGPRPISQHNMPPPSGASANRRTGDSKALTPLQPESRDGPPPNYSRGQFAAVSPNPAMNPQPTGSAQGPGYRGGPPHREYSSSGAGEQGRSTPPPTADREISEGHKELMTKYRKVKSLYFEKTAQVEQLQNTLANQRLSQSRTSLDDSEYISRFQRLEGATTNLAFNIRKDWRTVPAWLSQSVNQDAIKIGKQEMTAVGRACITRFLVDEIFNRTFHPGLEADLSTNLKAVEQNIRKFSPALNNVEESEALTAKVVQWRLATLEGLREVLSSPESEEYKKQFSRMATTNLTAGLINYLQEPVPAGIEDSAHMIVELAVSIAANLPLESRDISIAYPMPGDMIQPLTMKVETQIPPLENPGAETADTDSVSTGSGDKEEKEEKSEGKSRKEKTKSGMLSAMMGGSSGSHSKKSGTSAPTVEAGSETKKLPTEDGAQKVRFAGFVAVEVRGRQVLYKAPVWAIG</sequence>
<gene>
    <name evidence="2" type="ORF">VTL71DRAFT_8533</name>
</gene>
<feature type="region of interest" description="Disordered" evidence="1">
    <location>
        <begin position="734"/>
        <end position="814"/>
    </location>
</feature>
<feature type="compositionally biased region" description="Basic and acidic residues" evidence="1">
    <location>
        <begin position="753"/>
        <end position="766"/>
    </location>
</feature>
<evidence type="ECO:0000313" key="2">
    <source>
        <dbReference type="EMBL" id="KAL2074754.1"/>
    </source>
</evidence>
<feature type="compositionally biased region" description="Polar residues" evidence="1">
    <location>
        <begin position="298"/>
        <end position="325"/>
    </location>
</feature>